<dbReference type="GO" id="GO:0004733">
    <property type="term" value="F:pyridoxamine phosphate oxidase activity"/>
    <property type="evidence" value="ECO:0007669"/>
    <property type="project" value="UniProtKB-EC"/>
</dbReference>
<evidence type="ECO:0000256" key="11">
    <source>
        <dbReference type="ARBA" id="ARBA00023096"/>
    </source>
</evidence>
<dbReference type="PANTHER" id="PTHR10851:SF0">
    <property type="entry name" value="PYRIDOXINE-5'-PHOSPHATE OXIDASE"/>
    <property type="match status" value="1"/>
</dbReference>
<keyword evidence="9" id="KW-0288">FMN</keyword>
<comment type="function">
    <text evidence="2">Catalyzes the oxidation of either pyridoxine 5'-phosphate (PNP) or pyridoxamine 5'-phosphate (PMP) into pyridoxal 5'-phosphate (PLP).</text>
</comment>
<evidence type="ECO:0000259" key="13">
    <source>
        <dbReference type="Pfam" id="PF10590"/>
    </source>
</evidence>
<dbReference type="GeneID" id="106181897"/>
<dbReference type="Gene3D" id="2.30.110.10">
    <property type="entry name" value="Electron Transport, Fmn-binding Protein, Chain A"/>
    <property type="match status" value="1"/>
</dbReference>
<dbReference type="InterPro" id="IPR019740">
    <property type="entry name" value="Pyridox_Oxase_CS"/>
</dbReference>
<evidence type="ECO:0000256" key="5">
    <source>
        <dbReference type="ARBA" id="ARBA00007301"/>
    </source>
</evidence>
<keyword evidence="14" id="KW-1185">Reference proteome</keyword>
<dbReference type="Proteomes" id="UP000085678">
    <property type="component" value="Unplaced"/>
</dbReference>
<keyword evidence="8" id="KW-0285">Flavoprotein</keyword>
<organism evidence="14 15">
    <name type="scientific">Lingula anatina</name>
    <name type="common">Brachiopod</name>
    <name type="synonym">Lingula unguis</name>
    <dbReference type="NCBI Taxonomy" id="7574"/>
    <lineage>
        <taxon>Eukaryota</taxon>
        <taxon>Metazoa</taxon>
        <taxon>Spiralia</taxon>
        <taxon>Lophotrochozoa</taxon>
        <taxon>Brachiopoda</taxon>
        <taxon>Linguliformea</taxon>
        <taxon>Lingulata</taxon>
        <taxon>Lingulida</taxon>
        <taxon>Linguloidea</taxon>
        <taxon>Lingulidae</taxon>
        <taxon>Lingula</taxon>
    </lineage>
</organism>
<dbReference type="InterPro" id="IPR000659">
    <property type="entry name" value="Pyridox_Oxase"/>
</dbReference>
<feature type="domain" description="Pyridoxine 5'-phosphate oxidase dimerisation C-terminal" evidence="13">
    <location>
        <begin position="202"/>
        <end position="256"/>
    </location>
</feature>
<dbReference type="KEGG" id="lak:106181897"/>
<evidence type="ECO:0000256" key="3">
    <source>
        <dbReference type="ARBA" id="ARBA00004738"/>
    </source>
</evidence>
<dbReference type="FunFam" id="2.30.110.10:FF:000005">
    <property type="entry name" value="NAD(P)H-hydrate epimerase"/>
    <property type="match status" value="1"/>
</dbReference>
<comment type="similarity">
    <text evidence="5">Belongs to the pyridoxamine 5'-phosphate oxidase family.</text>
</comment>
<dbReference type="GO" id="GO:0008615">
    <property type="term" value="P:pyridoxine biosynthetic process"/>
    <property type="evidence" value="ECO:0007669"/>
    <property type="project" value="UniProtKB-KW"/>
</dbReference>
<dbReference type="RefSeq" id="XP_013421887.1">
    <property type="nucleotide sequence ID" value="XM_013566433.2"/>
</dbReference>
<comment type="pathway">
    <text evidence="4">Cofactor metabolism; pyridoxal 5'-phosphate salvage; pyridoxal 5'-phosphate from pyridoxine 5'-phosphate: step 1/1.</text>
</comment>
<evidence type="ECO:0000256" key="6">
    <source>
        <dbReference type="ARBA" id="ARBA00011738"/>
    </source>
</evidence>
<keyword evidence="11" id="KW-0664">Pyridoxine biosynthesis</keyword>
<proteinExistence type="inferred from homology"/>
<evidence type="ECO:0000256" key="2">
    <source>
        <dbReference type="ARBA" id="ARBA00003691"/>
    </source>
</evidence>
<evidence type="ECO:0000256" key="7">
    <source>
        <dbReference type="ARBA" id="ARBA00012801"/>
    </source>
</evidence>
<dbReference type="STRING" id="7574.A0A1S3KHA6"/>
<dbReference type="HAMAP" id="MF_01629">
    <property type="entry name" value="PdxH"/>
    <property type="match status" value="1"/>
</dbReference>
<dbReference type="InterPro" id="IPR012349">
    <property type="entry name" value="Split_barrel_FMN-bd"/>
</dbReference>
<reference evidence="15" key="2">
    <citation type="submission" date="2025-08" db="UniProtKB">
        <authorList>
            <consortium name="RefSeq"/>
        </authorList>
    </citation>
    <scope>IDENTIFICATION</scope>
</reference>
<evidence type="ECO:0000256" key="1">
    <source>
        <dbReference type="ARBA" id="ARBA00001917"/>
    </source>
</evidence>
<comment type="pathway">
    <text evidence="3">Cofactor metabolism; pyridoxal 5'-phosphate salvage; pyridoxal 5'-phosphate from pyridoxamine 5'-phosphate: step 1/1.</text>
</comment>
<dbReference type="Pfam" id="PF10590">
    <property type="entry name" value="PNP_phzG_C"/>
    <property type="match status" value="1"/>
</dbReference>
<comment type="cofactor">
    <cofactor evidence="1">
        <name>FMN</name>
        <dbReference type="ChEBI" id="CHEBI:58210"/>
    </cofactor>
</comment>
<dbReference type="FunCoup" id="A0A1S3KHA6">
    <property type="interactions" value="1218"/>
</dbReference>
<accession>A0A1S3KHA6</accession>
<comment type="subunit">
    <text evidence="6">Homodimer.</text>
</comment>
<dbReference type="OrthoDB" id="303614at2759"/>
<gene>
    <name evidence="15" type="primary">LOC106181897</name>
</gene>
<keyword evidence="10" id="KW-0560">Oxidoreductase</keyword>
<dbReference type="AlphaFoldDB" id="A0A1S3KHA6"/>
<dbReference type="InParanoid" id="A0A1S3KHA6"/>
<dbReference type="InterPro" id="IPR011576">
    <property type="entry name" value="Pyridox_Oxase_N"/>
</dbReference>
<dbReference type="UniPathway" id="UPA01068">
    <property type="reaction ID" value="UER00304"/>
</dbReference>
<dbReference type="PIRSF" id="PIRSF000190">
    <property type="entry name" value="Pyd_amn-ph_oxd"/>
    <property type="match status" value="1"/>
</dbReference>
<evidence type="ECO:0000313" key="14">
    <source>
        <dbReference type="Proteomes" id="UP000085678"/>
    </source>
</evidence>
<dbReference type="PROSITE" id="PS01064">
    <property type="entry name" value="PYRIDOX_OXIDASE"/>
    <property type="match status" value="1"/>
</dbReference>
<dbReference type="InterPro" id="IPR019576">
    <property type="entry name" value="Pyridoxamine_oxidase_dimer_C"/>
</dbReference>
<dbReference type="SUPFAM" id="SSF50475">
    <property type="entry name" value="FMN-binding split barrel"/>
    <property type="match status" value="1"/>
</dbReference>
<dbReference type="Pfam" id="PF01243">
    <property type="entry name" value="PNPOx_N"/>
    <property type="match status" value="1"/>
</dbReference>
<dbReference type="NCBIfam" id="TIGR00558">
    <property type="entry name" value="pdxH"/>
    <property type="match status" value="1"/>
</dbReference>
<sequence length="256" mass="29702">MLRRLLRQTSLAVCEISKRTMADKVLDVSAMRKPYHDKQGVFDLHHLSAQEPFAQFRAWFTEACSHPGIFEANAMSLATATKDGKPSVRMVLLKGYDDEGFKFYTNYESRKGQELADNPQACLMFYWEALKRYVRIEGQVSKLSTEESTEYFHSRPKSSQIGACVSPQSRVVESRQVLDQKNEELEEKYKAEDSVIPKPDYWGGFLVKPDKFEFWQGQTNRVHDRLVFRRPEEGEHIDPKMTLKVENGWLLERLAP</sequence>
<feature type="domain" description="Pyridoxamine 5'-phosphate oxidase N-terminal" evidence="12">
    <location>
        <begin position="71"/>
        <end position="187"/>
    </location>
</feature>
<evidence type="ECO:0000256" key="4">
    <source>
        <dbReference type="ARBA" id="ARBA00005037"/>
    </source>
</evidence>
<evidence type="ECO:0000256" key="8">
    <source>
        <dbReference type="ARBA" id="ARBA00022630"/>
    </source>
</evidence>
<dbReference type="PANTHER" id="PTHR10851">
    <property type="entry name" value="PYRIDOXINE-5-PHOSPHATE OXIDASE"/>
    <property type="match status" value="1"/>
</dbReference>
<dbReference type="EC" id="1.4.3.5" evidence="7"/>
<evidence type="ECO:0000256" key="10">
    <source>
        <dbReference type="ARBA" id="ARBA00023002"/>
    </source>
</evidence>
<dbReference type="NCBIfam" id="NF004231">
    <property type="entry name" value="PRK05679.1"/>
    <property type="match status" value="1"/>
</dbReference>
<evidence type="ECO:0000313" key="15">
    <source>
        <dbReference type="RefSeq" id="XP_013421887.1"/>
    </source>
</evidence>
<reference evidence="15" key="1">
    <citation type="journal article" date="2015" name="Nat. Commun.">
        <title>The Lingula genome provides insights into brachiopod evolution and the origin of phosphate biomineralization.</title>
        <authorList>
            <person name="Luo Y.J."/>
            <person name="Takeuchi T."/>
            <person name="Koyanagi R."/>
            <person name="Yamada L."/>
            <person name="Kanda M."/>
            <person name="Khalturina M."/>
            <person name="Fujie M."/>
            <person name="Yamasaki S.I."/>
            <person name="Endo K."/>
            <person name="Satoh N."/>
        </authorList>
    </citation>
    <scope>NUCLEOTIDE SEQUENCE</scope>
</reference>
<evidence type="ECO:0000259" key="12">
    <source>
        <dbReference type="Pfam" id="PF01243"/>
    </source>
</evidence>
<name>A0A1S3KHA6_LINAN</name>
<evidence type="ECO:0000256" key="9">
    <source>
        <dbReference type="ARBA" id="ARBA00022643"/>
    </source>
</evidence>
<protein>
    <recommendedName>
        <fullName evidence="7">pyridoxal 5'-phosphate synthase</fullName>
        <ecNumber evidence="7">1.4.3.5</ecNumber>
    </recommendedName>
</protein>
<dbReference type="GO" id="GO:0010181">
    <property type="term" value="F:FMN binding"/>
    <property type="evidence" value="ECO:0007669"/>
    <property type="project" value="InterPro"/>
</dbReference>